<reference evidence="1" key="1">
    <citation type="submission" date="2018-05" db="EMBL/GenBank/DDBJ databases">
        <authorList>
            <person name="Lanie J.A."/>
            <person name="Ng W.-L."/>
            <person name="Kazmierczak K.M."/>
            <person name="Andrzejewski T.M."/>
            <person name="Davidsen T.M."/>
            <person name="Wayne K.J."/>
            <person name="Tettelin H."/>
            <person name="Glass J.I."/>
            <person name="Rusch D."/>
            <person name="Podicherti R."/>
            <person name="Tsui H.-C.T."/>
            <person name="Winkler M.E."/>
        </authorList>
    </citation>
    <scope>NUCLEOTIDE SEQUENCE</scope>
</reference>
<sequence>METEIQQAKYIRIFSDAHGESHFEDLEMSLPPVDFAPPAAPLKIALFLPATQTLWLGVPVGWEGEEFHPSPRRQMFSLVQGKYEVTASDRAVRNFPVGSMLLLEDTTERVTPPVSLTKGRP</sequence>
<proteinExistence type="predicted"/>
<protein>
    <recommendedName>
        <fullName evidence="2">AraC-type arabinose-binding/dimerisation domain-containing protein</fullName>
    </recommendedName>
</protein>
<gene>
    <name evidence="1" type="ORF">METZ01_LOCUS123643</name>
</gene>
<dbReference type="AlphaFoldDB" id="A0A381Y162"/>
<evidence type="ECO:0008006" key="2">
    <source>
        <dbReference type="Google" id="ProtNLM"/>
    </source>
</evidence>
<evidence type="ECO:0000313" key="1">
    <source>
        <dbReference type="EMBL" id="SVA70789.1"/>
    </source>
</evidence>
<name>A0A381Y162_9ZZZZ</name>
<dbReference type="EMBL" id="UINC01017142">
    <property type="protein sequence ID" value="SVA70789.1"/>
    <property type="molecule type" value="Genomic_DNA"/>
</dbReference>
<accession>A0A381Y162</accession>
<organism evidence="1">
    <name type="scientific">marine metagenome</name>
    <dbReference type="NCBI Taxonomy" id="408172"/>
    <lineage>
        <taxon>unclassified sequences</taxon>
        <taxon>metagenomes</taxon>
        <taxon>ecological metagenomes</taxon>
    </lineage>
</organism>